<dbReference type="InterPro" id="IPR029476">
    <property type="entry name" value="DNase_NucA_NucB"/>
</dbReference>
<comment type="caution">
    <text evidence="4">The sequence shown here is derived from an EMBL/GenBank/DDBJ whole genome shotgun (WGS) entry which is preliminary data.</text>
</comment>
<feature type="domain" description="Deoxyribonuclease NucA/NucB" evidence="3">
    <location>
        <begin position="36"/>
        <end position="136"/>
    </location>
</feature>
<gene>
    <name evidence="4" type="ORF">PGQ11_007509</name>
</gene>
<reference evidence="4 5" key="1">
    <citation type="journal article" date="2024" name="IMA Fungus">
        <title>Apiospora arundinis, a panoply of carbohydrate-active enzymes and secondary metabolites.</title>
        <authorList>
            <person name="Sorensen T."/>
            <person name="Petersen C."/>
            <person name="Muurmann A.T."/>
            <person name="Christiansen J.V."/>
            <person name="Brundto M.L."/>
            <person name="Overgaard C.K."/>
            <person name="Boysen A.T."/>
            <person name="Wollenberg R.D."/>
            <person name="Larsen T.O."/>
            <person name="Sorensen J.L."/>
            <person name="Nielsen K.L."/>
            <person name="Sondergaard T.E."/>
        </authorList>
    </citation>
    <scope>NUCLEOTIDE SEQUENCE [LARGE SCALE GENOMIC DNA]</scope>
    <source>
        <strain evidence="4 5">AAU 773</strain>
    </source>
</reference>
<name>A0ABR2IX44_9PEZI</name>
<organism evidence="4 5">
    <name type="scientific">Apiospora arundinis</name>
    <dbReference type="NCBI Taxonomy" id="335852"/>
    <lineage>
        <taxon>Eukaryota</taxon>
        <taxon>Fungi</taxon>
        <taxon>Dikarya</taxon>
        <taxon>Ascomycota</taxon>
        <taxon>Pezizomycotina</taxon>
        <taxon>Sordariomycetes</taxon>
        <taxon>Xylariomycetidae</taxon>
        <taxon>Amphisphaeriales</taxon>
        <taxon>Apiosporaceae</taxon>
        <taxon>Apiospora</taxon>
    </lineage>
</organism>
<feature type="compositionally biased region" description="Acidic residues" evidence="1">
    <location>
        <begin position="237"/>
        <end position="254"/>
    </location>
</feature>
<keyword evidence="5" id="KW-1185">Reference proteome</keyword>
<keyword evidence="2" id="KW-0732">Signal</keyword>
<evidence type="ECO:0000313" key="4">
    <source>
        <dbReference type="EMBL" id="KAK8868931.1"/>
    </source>
</evidence>
<accession>A0ABR2IX44</accession>
<evidence type="ECO:0000256" key="2">
    <source>
        <dbReference type="SAM" id="SignalP"/>
    </source>
</evidence>
<dbReference type="Pfam" id="PF14040">
    <property type="entry name" value="DNase_NucA_NucB"/>
    <property type="match status" value="1"/>
</dbReference>
<protein>
    <recommendedName>
        <fullName evidence="3">Deoxyribonuclease NucA/NucB domain-containing protein</fullName>
    </recommendedName>
</protein>
<feature type="chain" id="PRO_5047403901" description="Deoxyribonuclease NucA/NucB domain-containing protein" evidence="2">
    <location>
        <begin position="19"/>
        <end position="269"/>
    </location>
</feature>
<dbReference type="EMBL" id="JAPCWZ010000004">
    <property type="protein sequence ID" value="KAK8868931.1"/>
    <property type="molecule type" value="Genomic_DNA"/>
</dbReference>
<evidence type="ECO:0000259" key="3">
    <source>
        <dbReference type="Pfam" id="PF14040"/>
    </source>
</evidence>
<proteinExistence type="predicted"/>
<feature type="signal peptide" evidence="2">
    <location>
        <begin position="1"/>
        <end position="18"/>
    </location>
</feature>
<evidence type="ECO:0000313" key="5">
    <source>
        <dbReference type="Proteomes" id="UP001390339"/>
    </source>
</evidence>
<evidence type="ECO:0000256" key="1">
    <source>
        <dbReference type="SAM" id="MobiDB-lite"/>
    </source>
</evidence>
<feature type="region of interest" description="Disordered" evidence="1">
    <location>
        <begin position="237"/>
        <end position="269"/>
    </location>
</feature>
<dbReference type="Proteomes" id="UP001390339">
    <property type="component" value="Unassembled WGS sequence"/>
</dbReference>
<sequence length="269" mass="29297">MQFTTVALLTMAVSAATAKSINYDCNDTPQICLNTCWAIKCARVSADMHGGGQTRATSQRYRDNNRKSWGFGSRPCAKGSKHKKWWRNGKTVNSSPDEYPYAASREGGRFGPGNPVQLRCVPTKEQQKQGGKLSGLALAGPNDVWTTTWSNIGGLPRNWCGQNPTCTNDGHQFTATSKGKFTRSLDVAAEDVPVFEDAVYEANSTTITMRAADVAEQLEEIEELDDGVEARDVDEAGLDMDDVADVEEEEEGSDGVEARDEKLSVAFQA</sequence>